<dbReference type="RefSeq" id="WP_128752273.1">
    <property type="nucleotide sequence ID" value="NZ_CP035282.1"/>
</dbReference>
<dbReference type="FunFam" id="3.40.630.10:FF:000015">
    <property type="entry name" value="Aminoacyl-histidine dipeptidase PepD"/>
    <property type="match status" value="1"/>
</dbReference>
<dbReference type="Pfam" id="PF07687">
    <property type="entry name" value="M20_dimer"/>
    <property type="match status" value="1"/>
</dbReference>
<evidence type="ECO:0000256" key="12">
    <source>
        <dbReference type="ARBA" id="ARBA00061423"/>
    </source>
</evidence>
<evidence type="ECO:0000256" key="17">
    <source>
        <dbReference type="ARBA" id="ARBA00078074"/>
    </source>
</evidence>
<evidence type="ECO:0000313" key="20">
    <source>
        <dbReference type="Proteomes" id="UP000287969"/>
    </source>
</evidence>
<dbReference type="InterPro" id="IPR002933">
    <property type="entry name" value="Peptidase_M20"/>
</dbReference>
<evidence type="ECO:0000256" key="9">
    <source>
        <dbReference type="ARBA" id="ARBA00036421"/>
    </source>
</evidence>
<dbReference type="GO" id="GO:0005829">
    <property type="term" value="C:cytosol"/>
    <property type="evidence" value="ECO:0007669"/>
    <property type="project" value="TreeGrafter"/>
</dbReference>
<keyword evidence="8" id="KW-0170">Cobalt</keyword>
<organism evidence="19 20">
    <name type="scientific">Acidilutibacter cellobiosedens</name>
    <dbReference type="NCBI Taxonomy" id="2507161"/>
    <lineage>
        <taxon>Bacteria</taxon>
        <taxon>Bacillati</taxon>
        <taxon>Bacillota</taxon>
        <taxon>Tissierellia</taxon>
        <taxon>Tissierellales</taxon>
        <taxon>Acidilutibacteraceae</taxon>
        <taxon>Acidilutibacter</taxon>
    </lineage>
</organism>
<dbReference type="CDD" id="cd03890">
    <property type="entry name" value="M20_pepD"/>
    <property type="match status" value="1"/>
</dbReference>
<keyword evidence="7" id="KW-0482">Metalloprotease</keyword>
<gene>
    <name evidence="19" type="ORF">EQM13_06160</name>
</gene>
<evidence type="ECO:0000256" key="14">
    <source>
        <dbReference type="ARBA" id="ARBA00075285"/>
    </source>
</evidence>
<dbReference type="GO" id="GO:0070573">
    <property type="term" value="F:metallodipeptidase activity"/>
    <property type="evidence" value="ECO:0007669"/>
    <property type="project" value="TreeGrafter"/>
</dbReference>
<evidence type="ECO:0000256" key="1">
    <source>
        <dbReference type="ARBA" id="ARBA00001941"/>
    </source>
</evidence>
<evidence type="ECO:0000256" key="10">
    <source>
        <dbReference type="ARBA" id="ARBA00038976"/>
    </source>
</evidence>
<dbReference type="AlphaFoldDB" id="A0A410QBF6"/>
<evidence type="ECO:0000259" key="18">
    <source>
        <dbReference type="Pfam" id="PF07687"/>
    </source>
</evidence>
<comment type="cofactor">
    <cofactor evidence="2">
        <name>Zn(2+)</name>
        <dbReference type="ChEBI" id="CHEBI:29105"/>
    </cofactor>
</comment>
<keyword evidence="3" id="KW-0645">Protease</keyword>
<dbReference type="GO" id="GO:0046872">
    <property type="term" value="F:metal ion binding"/>
    <property type="evidence" value="ECO:0007669"/>
    <property type="project" value="UniProtKB-KW"/>
</dbReference>
<accession>A0A410QBF6</accession>
<keyword evidence="20" id="KW-1185">Reference proteome</keyword>
<evidence type="ECO:0000256" key="2">
    <source>
        <dbReference type="ARBA" id="ARBA00001947"/>
    </source>
</evidence>
<sequence length="485" mass="54136">MERILKKLDPERVFYYFEEITKIPRCSGEEKKISDYLVDFAKKNKLEVIQDEALNVIIKKKGTLGYENSPVVVLQGHMDMVGEKNEGADHDFSKDSIEIFIEGDFIKAKETTLGADDGIAVAMSLAILESKDIPHPPLEVLITTNEETGMNGAMSLNPEFIRGRILINLDSEEEGILLVSCAGGERNKVTIPIIWEENKKEMEGYIIKTEGLLGGHSGAEINKGRGNSNKILGRILNSINEKLGINLYRISGGAKTNAIPRTAEAGIVVEKGKTGILKKEISVIEDELKNELRCTDKNIKITLNLDTEEINKIYSKSTSDNIINFLMLTPNGVKTMSGEILGLVESSSNIGIVHSTEKEVIFESSIRSSKKSLQKYISRITKIAGEVSGGRWESYSSYPAWEYNPNSYIRDLFKNTYKDIYGKDIKIEAIHAGLECGLFKEKFEDMDMVSLGPDMVGVHTPEERLSISSTKRTWELLTEVLKKIK</sequence>
<evidence type="ECO:0000256" key="3">
    <source>
        <dbReference type="ARBA" id="ARBA00022670"/>
    </source>
</evidence>
<evidence type="ECO:0000256" key="5">
    <source>
        <dbReference type="ARBA" id="ARBA00022801"/>
    </source>
</evidence>
<keyword evidence="6" id="KW-0862">Zinc</keyword>
<evidence type="ECO:0000256" key="4">
    <source>
        <dbReference type="ARBA" id="ARBA00022723"/>
    </source>
</evidence>
<reference evidence="20" key="1">
    <citation type="submission" date="2019-01" db="EMBL/GenBank/DDBJ databases">
        <title>Draft genomes of a novel of Sporanaerobacter strains.</title>
        <authorList>
            <person name="Ma S."/>
        </authorList>
    </citation>
    <scope>NUCLEOTIDE SEQUENCE [LARGE SCALE GENOMIC DNA]</scope>
    <source>
        <strain evidence="20">NJN-17</strain>
    </source>
</reference>
<protein>
    <recommendedName>
        <fullName evidence="13">Cytosol non-specific dipeptidase</fullName>
        <ecNumber evidence="10">3.4.13.18</ecNumber>
    </recommendedName>
    <alternativeName>
        <fullName evidence="16">Aminoacyl-histidine dipeptidase</fullName>
    </alternativeName>
    <alternativeName>
        <fullName evidence="15">Beta-alanyl-histidine dipeptidase</fullName>
    </alternativeName>
    <alternativeName>
        <fullName evidence="14">Carnosinase</fullName>
    </alternativeName>
    <alternativeName>
        <fullName evidence="11">Peptidase D</fullName>
    </alternativeName>
    <alternativeName>
        <fullName evidence="17">Xaa-His dipeptidase</fullName>
    </alternativeName>
</protein>
<dbReference type="GO" id="GO:0006508">
    <property type="term" value="P:proteolysis"/>
    <property type="evidence" value="ECO:0007669"/>
    <property type="project" value="UniProtKB-KW"/>
</dbReference>
<evidence type="ECO:0000256" key="7">
    <source>
        <dbReference type="ARBA" id="ARBA00023049"/>
    </source>
</evidence>
<feature type="domain" description="Peptidase M20 dimerisation" evidence="18">
    <location>
        <begin position="209"/>
        <end position="292"/>
    </location>
</feature>
<evidence type="ECO:0000256" key="6">
    <source>
        <dbReference type="ARBA" id="ARBA00022833"/>
    </source>
</evidence>
<evidence type="ECO:0000256" key="11">
    <source>
        <dbReference type="ARBA" id="ARBA00044252"/>
    </source>
</evidence>
<comment type="cofactor">
    <cofactor evidence="1">
        <name>Co(2+)</name>
        <dbReference type="ChEBI" id="CHEBI:48828"/>
    </cofactor>
</comment>
<dbReference type="Gene3D" id="3.40.630.10">
    <property type="entry name" value="Zn peptidases"/>
    <property type="match status" value="2"/>
</dbReference>
<evidence type="ECO:0000256" key="13">
    <source>
        <dbReference type="ARBA" id="ARBA00071271"/>
    </source>
</evidence>
<evidence type="ECO:0000256" key="15">
    <source>
        <dbReference type="ARBA" id="ARBA00076004"/>
    </source>
</evidence>
<evidence type="ECO:0000313" key="19">
    <source>
        <dbReference type="EMBL" id="QAT61198.1"/>
    </source>
</evidence>
<dbReference type="EMBL" id="CP035282">
    <property type="protein sequence ID" value="QAT61198.1"/>
    <property type="molecule type" value="Genomic_DNA"/>
</dbReference>
<dbReference type="FunFam" id="3.40.630.10:FF:000072">
    <property type="entry name" value="Aminoacyl-histidine dipeptidase"/>
    <property type="match status" value="1"/>
</dbReference>
<evidence type="ECO:0000256" key="8">
    <source>
        <dbReference type="ARBA" id="ARBA00023285"/>
    </source>
</evidence>
<dbReference type="KEGG" id="spoa:EQM13_06160"/>
<comment type="catalytic activity">
    <reaction evidence="9">
        <text>Hydrolysis of dipeptides, preferentially hydrophobic dipeptides including prolyl amino acids.</text>
        <dbReference type="EC" id="3.4.13.18"/>
    </reaction>
</comment>
<comment type="similarity">
    <text evidence="12">Belongs to the peptidase M20C family.</text>
</comment>
<dbReference type="EC" id="3.4.13.18" evidence="10"/>
<keyword evidence="5" id="KW-0378">Hydrolase</keyword>
<dbReference type="Pfam" id="PF01546">
    <property type="entry name" value="Peptidase_M20"/>
    <property type="match status" value="1"/>
</dbReference>
<dbReference type="OrthoDB" id="9773892at2"/>
<evidence type="ECO:0000256" key="16">
    <source>
        <dbReference type="ARBA" id="ARBA00077688"/>
    </source>
</evidence>
<dbReference type="Proteomes" id="UP000287969">
    <property type="component" value="Chromosome"/>
</dbReference>
<dbReference type="NCBIfam" id="TIGR01893">
    <property type="entry name" value="aa-his-dipept"/>
    <property type="match status" value="1"/>
</dbReference>
<dbReference type="InterPro" id="IPR011650">
    <property type="entry name" value="Peptidase_M20_dimer"/>
</dbReference>
<dbReference type="PANTHER" id="PTHR43501">
    <property type="entry name" value="CYTOSOL NON-SPECIFIC DIPEPTIDASE"/>
    <property type="match status" value="1"/>
</dbReference>
<name>A0A410QBF6_9FIRM</name>
<proteinExistence type="inferred from homology"/>
<dbReference type="PIRSF" id="PIRSF016599">
    <property type="entry name" value="Xaa-His_dipept"/>
    <property type="match status" value="1"/>
</dbReference>
<dbReference type="PANTHER" id="PTHR43501:SF1">
    <property type="entry name" value="CYTOSOL NON-SPECIFIC DIPEPTIDASE"/>
    <property type="match status" value="1"/>
</dbReference>
<dbReference type="PRINTS" id="PR00934">
    <property type="entry name" value="XHISDIPTASE"/>
</dbReference>
<dbReference type="InterPro" id="IPR001160">
    <property type="entry name" value="Peptidase_M20C"/>
</dbReference>
<dbReference type="SUPFAM" id="SSF53187">
    <property type="entry name" value="Zn-dependent exopeptidases"/>
    <property type="match status" value="1"/>
</dbReference>
<keyword evidence="4" id="KW-0479">Metal-binding</keyword>